<dbReference type="InterPro" id="IPR001135">
    <property type="entry name" value="NADH_Q_OxRdtase_suD"/>
</dbReference>
<dbReference type="OrthoDB" id="9801496at2"/>
<gene>
    <name evidence="11" type="ORF">SAMN05216463_11463</name>
</gene>
<dbReference type="Pfam" id="PF00346">
    <property type="entry name" value="Complex1_49kDa"/>
    <property type="match status" value="2"/>
</dbReference>
<dbReference type="InterPro" id="IPR001268">
    <property type="entry name" value="NADH_UbQ_OxRdtase_30kDa_su"/>
</dbReference>
<dbReference type="GO" id="GO:0008137">
    <property type="term" value="F:NADH dehydrogenase (ubiquinone) activity"/>
    <property type="evidence" value="ECO:0007669"/>
    <property type="project" value="InterPro"/>
</dbReference>
<feature type="domain" description="NADH:ubiquinone oxidoreductase 30kDa subunit" evidence="9">
    <location>
        <begin position="10"/>
        <end position="142"/>
    </location>
</feature>
<dbReference type="Pfam" id="PF00329">
    <property type="entry name" value="Complex1_30kDa"/>
    <property type="match status" value="1"/>
</dbReference>
<dbReference type="RefSeq" id="WP_073209028.1">
    <property type="nucleotide sequence ID" value="NZ_FRBD01000014.1"/>
</dbReference>
<dbReference type="EMBL" id="FRBD01000014">
    <property type="protein sequence ID" value="SHK85908.1"/>
    <property type="molecule type" value="Genomic_DNA"/>
</dbReference>
<name>A0A1M6VWZ3_XYLRU</name>
<evidence type="ECO:0000256" key="5">
    <source>
        <dbReference type="ARBA" id="ARBA00023136"/>
    </source>
</evidence>
<evidence type="ECO:0000256" key="4">
    <source>
        <dbReference type="ARBA" id="ARBA00023027"/>
    </source>
</evidence>
<dbReference type="GO" id="GO:0016651">
    <property type="term" value="F:oxidoreductase activity, acting on NAD(P)H"/>
    <property type="evidence" value="ECO:0007669"/>
    <property type="project" value="InterPro"/>
</dbReference>
<dbReference type="SUPFAM" id="SSF56762">
    <property type="entry name" value="HydB/Nqo4-like"/>
    <property type="match status" value="1"/>
</dbReference>
<feature type="domain" description="NADH-quinone oxidoreductase subunit D" evidence="10">
    <location>
        <begin position="292"/>
        <end position="460"/>
    </location>
</feature>
<evidence type="ECO:0000256" key="3">
    <source>
        <dbReference type="ARBA" id="ARBA00022475"/>
    </source>
</evidence>
<sequence length="537" mass="61983">MKLEFLSFDYDKFAQEMQNLKDKKGFDYLVTIVGEDFGAEEGLGCVYILENSNTHERCSVKMIARTKECGDGMSSNGTGEMDGQMIPYLPTVSKIWRVADLLEREVFDFYGIVFIGHPDMRRLFLRSDFKGYPFRKDWQFNDKYTLDDDVEPDYGLEFYFDKDGYLQTKQNKLFDSDEYVINIGPQHPATHGVLRLQTVLDGETVKRIYPHLGYIHRAIEKMWEGMTYPQTLALTDRLNYLGAMQHRHALVGVIEEAMEVELTDRIKYIRTIMDELQRLDSHLLYTSCVAQDLGALTGMLYGMRDREHVLNVMEETTGGRLIQNYYRIGGLQDDIDPNFVKNCKELIKYLRPMIQEYMDIFGDNIITHNRLVNCGPMNLEDCINYAVTGPAGRASGWKNDVRKNHPYDMYDKVQWEQCTLDGCDSMARYMVHINEMYQSLNIIEQLIDNIPEGDFYVKQKPIIKVPEGQWYYSVEGVAGEFGVYLDSRGDKSPYRMKMRPMGLSLVGAFDPMLRGQKVADLIATCAAIDVVIPDIDR</sequence>
<evidence type="ECO:0000256" key="2">
    <source>
        <dbReference type="ARBA" id="ARBA00010019"/>
    </source>
</evidence>
<keyword evidence="6" id="KW-0511">Multifunctional enzyme</keyword>
<dbReference type="SUPFAM" id="SSF143243">
    <property type="entry name" value="Nqo5-like"/>
    <property type="match status" value="1"/>
</dbReference>
<comment type="subcellular location">
    <subcellularLocation>
        <location evidence="1">Cell inner membrane</location>
        <topology evidence="1">Peripheral membrane protein</topology>
    </subcellularLocation>
</comment>
<dbReference type="PANTHER" id="PTHR11993">
    <property type="entry name" value="NADH-UBIQUINONE OXIDOREDUCTASE 49 KDA SUBUNIT"/>
    <property type="match status" value="1"/>
</dbReference>
<evidence type="ECO:0000256" key="8">
    <source>
        <dbReference type="ARBA" id="ARBA00047712"/>
    </source>
</evidence>
<keyword evidence="3" id="KW-1003">Cell membrane</keyword>
<dbReference type="InterPro" id="IPR022885">
    <property type="entry name" value="NDH1_su_D/H"/>
</dbReference>
<proteinExistence type="inferred from homology"/>
<evidence type="ECO:0000256" key="7">
    <source>
        <dbReference type="ARBA" id="ARBA00038617"/>
    </source>
</evidence>
<evidence type="ECO:0000313" key="11">
    <source>
        <dbReference type="EMBL" id="SHK85908.1"/>
    </source>
</evidence>
<evidence type="ECO:0000259" key="9">
    <source>
        <dbReference type="Pfam" id="PF00329"/>
    </source>
</evidence>
<evidence type="ECO:0000259" key="10">
    <source>
        <dbReference type="Pfam" id="PF00346"/>
    </source>
</evidence>
<comment type="catalytic activity">
    <reaction evidence="8">
        <text>a quinone + NADH + 5 H(+)(in) = a quinol + NAD(+) + 4 H(+)(out)</text>
        <dbReference type="Rhea" id="RHEA:57888"/>
        <dbReference type="ChEBI" id="CHEBI:15378"/>
        <dbReference type="ChEBI" id="CHEBI:24646"/>
        <dbReference type="ChEBI" id="CHEBI:57540"/>
        <dbReference type="ChEBI" id="CHEBI:57945"/>
        <dbReference type="ChEBI" id="CHEBI:132124"/>
    </reaction>
</comment>
<dbReference type="Gene3D" id="3.30.460.80">
    <property type="entry name" value="NADH:ubiquinone oxidoreductase, 30kDa subunit"/>
    <property type="match status" value="1"/>
</dbReference>
<keyword evidence="4" id="KW-0520">NAD</keyword>
<comment type="similarity">
    <text evidence="2">In the C-terminal section; belongs to the complex I 49 kDa subunit family.</text>
</comment>
<organism evidence="11 12">
    <name type="scientific">Xylanibacter ruminicola</name>
    <name type="common">Prevotella ruminicola</name>
    <dbReference type="NCBI Taxonomy" id="839"/>
    <lineage>
        <taxon>Bacteria</taxon>
        <taxon>Pseudomonadati</taxon>
        <taxon>Bacteroidota</taxon>
        <taxon>Bacteroidia</taxon>
        <taxon>Bacteroidales</taxon>
        <taxon>Prevotellaceae</taxon>
        <taxon>Xylanibacter</taxon>
    </lineage>
</organism>
<evidence type="ECO:0000256" key="6">
    <source>
        <dbReference type="ARBA" id="ARBA00023268"/>
    </source>
</evidence>
<reference evidence="11 12" key="1">
    <citation type="submission" date="2016-11" db="EMBL/GenBank/DDBJ databases">
        <authorList>
            <person name="Jaros S."/>
            <person name="Januszkiewicz K."/>
            <person name="Wedrychowicz H."/>
        </authorList>
    </citation>
    <scope>NUCLEOTIDE SEQUENCE [LARGE SCALE GENOMIC DNA]</scope>
    <source>
        <strain evidence="11 12">KHT3</strain>
    </source>
</reference>
<dbReference type="Gene3D" id="1.10.645.10">
    <property type="entry name" value="Cytochrome-c3 Hydrogenase, chain B"/>
    <property type="match status" value="1"/>
</dbReference>
<comment type="subunit">
    <text evidence="7">NDH-1 is composed of 13 different subunits. Subunits NuoB, CD, E, F, and G constitute the peripheral sector of the complex.</text>
</comment>
<dbReference type="Proteomes" id="UP000184130">
    <property type="component" value="Unassembled WGS sequence"/>
</dbReference>
<accession>A0A1M6VWZ3</accession>
<protein>
    <submittedName>
        <fullName evidence="11">NADH-quinone oxidoreductase subunit C/D</fullName>
    </submittedName>
</protein>
<evidence type="ECO:0000256" key="1">
    <source>
        <dbReference type="ARBA" id="ARBA00004417"/>
    </source>
</evidence>
<dbReference type="GO" id="GO:0005886">
    <property type="term" value="C:plasma membrane"/>
    <property type="evidence" value="ECO:0007669"/>
    <property type="project" value="UniProtKB-SubCell"/>
</dbReference>
<dbReference type="PANTHER" id="PTHR11993:SF10">
    <property type="entry name" value="NADH DEHYDROGENASE [UBIQUINONE] IRON-SULFUR PROTEIN 2, MITOCHONDRIAL"/>
    <property type="match status" value="1"/>
</dbReference>
<dbReference type="AlphaFoldDB" id="A0A1M6VWZ3"/>
<dbReference type="InterPro" id="IPR029014">
    <property type="entry name" value="NiFe-Hase_large"/>
</dbReference>
<keyword evidence="5" id="KW-0472">Membrane</keyword>
<dbReference type="InterPro" id="IPR037232">
    <property type="entry name" value="NADH_quin_OxRdtase_su_C/D-like"/>
</dbReference>
<feature type="domain" description="NADH-quinone oxidoreductase subunit D" evidence="10">
    <location>
        <begin position="463"/>
        <end position="537"/>
    </location>
</feature>
<evidence type="ECO:0000313" key="12">
    <source>
        <dbReference type="Proteomes" id="UP000184130"/>
    </source>
</evidence>
<dbReference type="GO" id="GO:0048038">
    <property type="term" value="F:quinone binding"/>
    <property type="evidence" value="ECO:0007669"/>
    <property type="project" value="InterPro"/>
</dbReference>
<dbReference type="GO" id="GO:0051287">
    <property type="term" value="F:NAD binding"/>
    <property type="evidence" value="ECO:0007669"/>
    <property type="project" value="InterPro"/>
</dbReference>